<proteinExistence type="predicted"/>
<evidence type="ECO:0000256" key="1">
    <source>
        <dbReference type="SAM" id="SignalP"/>
    </source>
</evidence>
<dbReference type="AlphaFoldDB" id="A0A3M0G1K1"/>
<keyword evidence="1" id="KW-0732">Signal</keyword>
<protein>
    <submittedName>
        <fullName evidence="2">Uncharacterized protein</fullName>
    </submittedName>
</protein>
<name>A0A3M0G1K1_9FLAO</name>
<evidence type="ECO:0000313" key="3">
    <source>
        <dbReference type="Proteomes" id="UP000281985"/>
    </source>
</evidence>
<feature type="chain" id="PRO_5018224813" evidence="1">
    <location>
        <begin position="21"/>
        <end position="290"/>
    </location>
</feature>
<dbReference type="Pfam" id="PF19672">
    <property type="entry name" value="DUF6175"/>
    <property type="match status" value="1"/>
</dbReference>
<sequence length="290" mass="33276">MNINTRIIVLFLMTAMTAFAQETRTIQPSVMVIPRASEGEDLRTIIDARPEIRVAISSVKQGFDARGYDTKDFETLLKALLRDEAVTQDNQSEFRNRIFQNAGTDIVVEIDFMLNKSSSGNSVRIVLEANETDSGNSLSSKICESNKFYTEDIGKLSDMAIKSCIEPFLETMNEKFDGIVKDGKRVKIDFSFDQDSEWTMNSNVPSKNDKLKYILEDWLYEEAYKNYAQITTVTDTKMVVEEFRYPLRDPKTNKNNTPRTVERTIDRFFGRLDIPVQIDNKNSTLYVTIK</sequence>
<feature type="signal peptide" evidence="1">
    <location>
        <begin position="1"/>
        <end position="20"/>
    </location>
</feature>
<dbReference type="Proteomes" id="UP000281985">
    <property type="component" value="Unassembled WGS sequence"/>
</dbReference>
<dbReference type="InterPro" id="IPR046173">
    <property type="entry name" value="DUF6175"/>
</dbReference>
<evidence type="ECO:0000313" key="2">
    <source>
        <dbReference type="EMBL" id="RMB58007.1"/>
    </source>
</evidence>
<gene>
    <name evidence="2" type="ORF">EAX61_10335</name>
</gene>
<reference evidence="2 3" key="1">
    <citation type="submission" date="2018-10" db="EMBL/GenBank/DDBJ databases">
        <title>Dokdonia luteus sp. nov., isolated from sea water.</title>
        <authorList>
            <person name="Zhou L.Y."/>
            <person name="Du Z.J."/>
        </authorList>
    </citation>
    <scope>NUCLEOTIDE SEQUENCE [LARGE SCALE GENOMIC DNA]</scope>
    <source>
        <strain evidence="2 3">SH27</strain>
    </source>
</reference>
<keyword evidence="3" id="KW-1185">Reference proteome</keyword>
<comment type="caution">
    <text evidence="2">The sequence shown here is derived from an EMBL/GenBank/DDBJ whole genome shotgun (WGS) entry which is preliminary data.</text>
</comment>
<organism evidence="2 3">
    <name type="scientific">Dokdonia sinensis</name>
    <dbReference type="NCBI Taxonomy" id="2479847"/>
    <lineage>
        <taxon>Bacteria</taxon>
        <taxon>Pseudomonadati</taxon>
        <taxon>Bacteroidota</taxon>
        <taxon>Flavobacteriia</taxon>
        <taxon>Flavobacteriales</taxon>
        <taxon>Flavobacteriaceae</taxon>
        <taxon>Dokdonia</taxon>
    </lineage>
</organism>
<accession>A0A3M0G1K1</accession>
<dbReference type="EMBL" id="REFV01000009">
    <property type="protein sequence ID" value="RMB58007.1"/>
    <property type="molecule type" value="Genomic_DNA"/>
</dbReference>
<dbReference type="RefSeq" id="WP_121917610.1">
    <property type="nucleotide sequence ID" value="NZ_REFV01000009.1"/>
</dbReference>